<dbReference type="GO" id="GO:0006730">
    <property type="term" value="P:one-carbon metabolic process"/>
    <property type="evidence" value="ECO:0007669"/>
    <property type="project" value="UniProtKB-KW"/>
</dbReference>
<evidence type="ECO:0000256" key="1">
    <source>
        <dbReference type="ARBA" id="ARBA00004903"/>
    </source>
</evidence>
<dbReference type="SUPFAM" id="SSF53597">
    <property type="entry name" value="Dihydrofolate reductase-like"/>
    <property type="match status" value="1"/>
</dbReference>
<dbReference type="OrthoDB" id="9804315at2"/>
<evidence type="ECO:0000256" key="3">
    <source>
        <dbReference type="ARBA" id="ARBA00012856"/>
    </source>
</evidence>
<evidence type="ECO:0000256" key="7">
    <source>
        <dbReference type="ARBA" id="ARBA00025067"/>
    </source>
</evidence>
<dbReference type="EC" id="1.5.1.3" evidence="3 8"/>
<feature type="domain" description="DHFR" evidence="9">
    <location>
        <begin position="10"/>
        <end position="175"/>
    </location>
</feature>
<evidence type="ECO:0000313" key="10">
    <source>
        <dbReference type="EMBL" id="PTM61112.1"/>
    </source>
</evidence>
<comment type="caution">
    <text evidence="10">The sequence shown here is derived from an EMBL/GenBank/DDBJ whole genome shotgun (WGS) entry which is preliminary data.</text>
</comment>
<dbReference type="GO" id="GO:0004146">
    <property type="term" value="F:dihydrofolate reductase activity"/>
    <property type="evidence" value="ECO:0007669"/>
    <property type="project" value="UniProtKB-EC"/>
</dbReference>
<dbReference type="Pfam" id="PF00186">
    <property type="entry name" value="DHFR_1"/>
    <property type="match status" value="1"/>
</dbReference>
<comment type="similarity">
    <text evidence="2 8">Belongs to the dihydrofolate reductase family.</text>
</comment>
<keyword evidence="6 8" id="KW-0560">Oxidoreductase</keyword>
<dbReference type="Gene3D" id="3.40.430.10">
    <property type="entry name" value="Dihydrofolate Reductase, subunit A"/>
    <property type="match status" value="1"/>
</dbReference>
<sequence length="178" mass="18740">MSQVTSAKTPIVLVAAVAANGAIGRDNRLLWRLKSDMAHFRATTAGKPLVMGRKTFESFGGKPLPRRLNIVASRQPGLTLPGAVVTGSLEEALAIARAEALRSGADGIAVLGGADIYAQSMALADRLVITHVEASPEADAFFPAIDPAVWMGTELFRTAAGPGDDHAFRVVDYRRTSG</sequence>
<evidence type="ECO:0000256" key="6">
    <source>
        <dbReference type="ARBA" id="ARBA00023002"/>
    </source>
</evidence>
<dbReference type="GO" id="GO:0050661">
    <property type="term" value="F:NADP binding"/>
    <property type="evidence" value="ECO:0007669"/>
    <property type="project" value="InterPro"/>
</dbReference>
<dbReference type="PIRSF" id="PIRSF000194">
    <property type="entry name" value="DHFR"/>
    <property type="match status" value="1"/>
</dbReference>
<dbReference type="PROSITE" id="PS51330">
    <property type="entry name" value="DHFR_2"/>
    <property type="match status" value="1"/>
</dbReference>
<dbReference type="RefSeq" id="WP_108175031.1">
    <property type="nucleotide sequence ID" value="NZ_PZZL01000002.1"/>
</dbReference>
<evidence type="ECO:0000256" key="5">
    <source>
        <dbReference type="ARBA" id="ARBA00022857"/>
    </source>
</evidence>
<reference evidence="10 11" key="1">
    <citation type="submission" date="2018-04" db="EMBL/GenBank/DDBJ databases">
        <title>Genomic Encyclopedia of Archaeal and Bacterial Type Strains, Phase II (KMG-II): from individual species to whole genera.</title>
        <authorList>
            <person name="Goeker M."/>
        </authorList>
    </citation>
    <scope>NUCLEOTIDE SEQUENCE [LARGE SCALE GENOMIC DNA]</scope>
    <source>
        <strain evidence="10 11">DSM 25521</strain>
    </source>
</reference>
<gene>
    <name evidence="10" type="ORF">C8P69_102498</name>
</gene>
<dbReference type="PRINTS" id="PR00070">
    <property type="entry name" value="DHFR"/>
</dbReference>
<dbReference type="GO" id="GO:0046655">
    <property type="term" value="P:folic acid metabolic process"/>
    <property type="evidence" value="ECO:0007669"/>
    <property type="project" value="TreeGrafter"/>
</dbReference>
<dbReference type="Proteomes" id="UP000241808">
    <property type="component" value="Unassembled WGS sequence"/>
</dbReference>
<keyword evidence="11" id="KW-1185">Reference proteome</keyword>
<dbReference type="EMBL" id="PZZL01000002">
    <property type="protein sequence ID" value="PTM61112.1"/>
    <property type="molecule type" value="Genomic_DNA"/>
</dbReference>
<dbReference type="InterPro" id="IPR024072">
    <property type="entry name" value="DHFR-like_dom_sf"/>
</dbReference>
<evidence type="ECO:0000256" key="4">
    <source>
        <dbReference type="ARBA" id="ARBA00022563"/>
    </source>
</evidence>
<dbReference type="GO" id="GO:0046452">
    <property type="term" value="P:dihydrofolate metabolic process"/>
    <property type="evidence" value="ECO:0007669"/>
    <property type="project" value="TreeGrafter"/>
</dbReference>
<dbReference type="AlphaFoldDB" id="A0A2T4ZGS0"/>
<dbReference type="InterPro" id="IPR001796">
    <property type="entry name" value="DHFR_dom"/>
</dbReference>
<evidence type="ECO:0000259" key="9">
    <source>
        <dbReference type="PROSITE" id="PS51330"/>
    </source>
</evidence>
<accession>A0A2T4ZGS0</accession>
<comment type="pathway">
    <text evidence="1 8">Cofactor biosynthesis; tetrahydrofolate biosynthesis; 5,6,7,8-tetrahydrofolate from 7,8-dihydrofolate: step 1/1.</text>
</comment>
<dbReference type="CDD" id="cd00209">
    <property type="entry name" value="DHFR"/>
    <property type="match status" value="1"/>
</dbReference>
<evidence type="ECO:0000313" key="11">
    <source>
        <dbReference type="Proteomes" id="UP000241808"/>
    </source>
</evidence>
<name>A0A2T4ZGS0_9HYPH</name>
<keyword evidence="4 8" id="KW-0554">One-carbon metabolism</keyword>
<dbReference type="PANTHER" id="PTHR48069">
    <property type="entry name" value="DIHYDROFOLATE REDUCTASE"/>
    <property type="match status" value="1"/>
</dbReference>
<evidence type="ECO:0000256" key="8">
    <source>
        <dbReference type="PIRNR" id="PIRNR000194"/>
    </source>
</evidence>
<dbReference type="GO" id="GO:0046654">
    <property type="term" value="P:tetrahydrofolate biosynthetic process"/>
    <property type="evidence" value="ECO:0007669"/>
    <property type="project" value="UniProtKB-UniPathway"/>
</dbReference>
<comment type="catalytic activity">
    <reaction evidence="8">
        <text>(6S)-5,6,7,8-tetrahydrofolate + NADP(+) = 7,8-dihydrofolate + NADPH + H(+)</text>
        <dbReference type="Rhea" id="RHEA:15009"/>
        <dbReference type="ChEBI" id="CHEBI:15378"/>
        <dbReference type="ChEBI" id="CHEBI:57451"/>
        <dbReference type="ChEBI" id="CHEBI:57453"/>
        <dbReference type="ChEBI" id="CHEBI:57783"/>
        <dbReference type="ChEBI" id="CHEBI:58349"/>
        <dbReference type="EC" id="1.5.1.3"/>
    </reaction>
</comment>
<dbReference type="PANTHER" id="PTHR48069:SF3">
    <property type="entry name" value="DIHYDROFOLATE REDUCTASE"/>
    <property type="match status" value="1"/>
</dbReference>
<evidence type="ECO:0000256" key="2">
    <source>
        <dbReference type="ARBA" id="ARBA00009539"/>
    </source>
</evidence>
<organism evidence="10 11">
    <name type="scientific">Phreatobacter oligotrophus</name>
    <dbReference type="NCBI Taxonomy" id="1122261"/>
    <lineage>
        <taxon>Bacteria</taxon>
        <taxon>Pseudomonadati</taxon>
        <taxon>Pseudomonadota</taxon>
        <taxon>Alphaproteobacteria</taxon>
        <taxon>Hyphomicrobiales</taxon>
        <taxon>Phreatobacteraceae</taxon>
        <taxon>Phreatobacter</taxon>
    </lineage>
</organism>
<dbReference type="GO" id="GO:0005829">
    <property type="term" value="C:cytosol"/>
    <property type="evidence" value="ECO:0007669"/>
    <property type="project" value="TreeGrafter"/>
</dbReference>
<protein>
    <recommendedName>
        <fullName evidence="3 8">Dihydrofolate reductase</fullName>
        <ecNumber evidence="3 8">1.5.1.3</ecNumber>
    </recommendedName>
</protein>
<proteinExistence type="inferred from homology"/>
<comment type="function">
    <text evidence="7 8">Key enzyme in folate metabolism. Catalyzes an essential reaction for de novo glycine and purine synthesis, and for DNA precursor synthesis.</text>
</comment>
<dbReference type="InterPro" id="IPR012259">
    <property type="entry name" value="DHFR"/>
</dbReference>
<keyword evidence="5 8" id="KW-0521">NADP</keyword>
<dbReference type="UniPathway" id="UPA00077">
    <property type="reaction ID" value="UER00158"/>
</dbReference>